<organism evidence="2 3">
    <name type="scientific">Petrolisthes manimaculis</name>
    <dbReference type="NCBI Taxonomy" id="1843537"/>
    <lineage>
        <taxon>Eukaryota</taxon>
        <taxon>Metazoa</taxon>
        <taxon>Ecdysozoa</taxon>
        <taxon>Arthropoda</taxon>
        <taxon>Crustacea</taxon>
        <taxon>Multicrustacea</taxon>
        <taxon>Malacostraca</taxon>
        <taxon>Eumalacostraca</taxon>
        <taxon>Eucarida</taxon>
        <taxon>Decapoda</taxon>
        <taxon>Pleocyemata</taxon>
        <taxon>Anomura</taxon>
        <taxon>Galatheoidea</taxon>
        <taxon>Porcellanidae</taxon>
        <taxon>Petrolisthes</taxon>
    </lineage>
</organism>
<sequence length="114" mass="14178">MRVKDYCMQRKCYDVVVEGRNVEGIEARIEERESNLGVRFRERCLFDEEGGVNEKLGQGDERKKKKKKGKRRKEKEEERKKKKKKGKRRRRKEEEEEERKKKKKKGRRRRRKRR</sequence>
<dbReference type="Proteomes" id="UP001292094">
    <property type="component" value="Unassembled WGS sequence"/>
</dbReference>
<evidence type="ECO:0000313" key="3">
    <source>
        <dbReference type="Proteomes" id="UP001292094"/>
    </source>
</evidence>
<protein>
    <submittedName>
        <fullName evidence="2">Uncharacterized protein</fullName>
    </submittedName>
</protein>
<proteinExistence type="predicted"/>
<name>A0AAE1P5M5_9EUCA</name>
<feature type="compositionally biased region" description="Basic residues" evidence="1">
    <location>
        <begin position="63"/>
        <end position="73"/>
    </location>
</feature>
<accession>A0AAE1P5M5</accession>
<feature type="compositionally biased region" description="Basic residues" evidence="1">
    <location>
        <begin position="100"/>
        <end position="114"/>
    </location>
</feature>
<reference evidence="2" key="1">
    <citation type="submission" date="2023-11" db="EMBL/GenBank/DDBJ databases">
        <title>Genome assemblies of two species of porcelain crab, Petrolisthes cinctipes and Petrolisthes manimaculis (Anomura: Porcellanidae).</title>
        <authorList>
            <person name="Angst P."/>
        </authorList>
    </citation>
    <scope>NUCLEOTIDE SEQUENCE</scope>
    <source>
        <strain evidence="2">PB745_02</strain>
        <tissue evidence="2">Gill</tissue>
    </source>
</reference>
<comment type="caution">
    <text evidence="2">The sequence shown here is derived from an EMBL/GenBank/DDBJ whole genome shotgun (WGS) entry which is preliminary data.</text>
</comment>
<dbReference type="AlphaFoldDB" id="A0AAE1P5M5"/>
<dbReference type="EMBL" id="JAWZYT010002713">
    <property type="protein sequence ID" value="KAK4302535.1"/>
    <property type="molecule type" value="Genomic_DNA"/>
</dbReference>
<feature type="compositionally biased region" description="Basic residues" evidence="1">
    <location>
        <begin position="80"/>
        <end position="91"/>
    </location>
</feature>
<feature type="region of interest" description="Disordered" evidence="1">
    <location>
        <begin position="52"/>
        <end position="114"/>
    </location>
</feature>
<keyword evidence="3" id="KW-1185">Reference proteome</keyword>
<evidence type="ECO:0000313" key="2">
    <source>
        <dbReference type="EMBL" id="KAK4302535.1"/>
    </source>
</evidence>
<gene>
    <name evidence="2" type="ORF">Pmani_025370</name>
</gene>
<evidence type="ECO:0000256" key="1">
    <source>
        <dbReference type="SAM" id="MobiDB-lite"/>
    </source>
</evidence>